<reference evidence="3" key="5">
    <citation type="journal article" date="2021" name="G3 (Bethesda)">
        <title>Aegilops tauschii genome assembly Aet v5.0 features greater sequence contiguity and improved annotation.</title>
        <authorList>
            <person name="Wang L."/>
            <person name="Zhu T."/>
            <person name="Rodriguez J.C."/>
            <person name="Deal K.R."/>
            <person name="Dubcovsky J."/>
            <person name="McGuire P.E."/>
            <person name="Lux T."/>
            <person name="Spannagl M."/>
            <person name="Mayer K.F.X."/>
            <person name="Baldrich P."/>
            <person name="Meyers B.C."/>
            <person name="Huo N."/>
            <person name="Gu Y.Q."/>
            <person name="Zhou H."/>
            <person name="Devos K.M."/>
            <person name="Bennetzen J.L."/>
            <person name="Unver T."/>
            <person name="Budak H."/>
            <person name="Gulick P.J."/>
            <person name="Galiba G."/>
            <person name="Kalapos B."/>
            <person name="Nelson D.R."/>
            <person name="Li P."/>
            <person name="You F.M."/>
            <person name="Luo M.C."/>
            <person name="Dvorak J."/>
        </authorList>
    </citation>
    <scope>NUCLEOTIDE SEQUENCE [LARGE SCALE GENOMIC DNA]</scope>
    <source>
        <strain evidence="3">cv. AL8/78</strain>
    </source>
</reference>
<dbReference type="PROSITE" id="PS51767">
    <property type="entry name" value="PEPTIDASE_A1"/>
    <property type="match status" value="1"/>
</dbReference>
<dbReference type="InterPro" id="IPR021109">
    <property type="entry name" value="Peptidase_aspartic_dom_sf"/>
</dbReference>
<reference evidence="3" key="4">
    <citation type="submission" date="2019-03" db="UniProtKB">
        <authorList>
            <consortium name="EnsemblPlants"/>
        </authorList>
    </citation>
    <scope>IDENTIFICATION</scope>
</reference>
<accession>A0A453GK53</accession>
<dbReference type="STRING" id="200361.A0A453GK53"/>
<dbReference type="InterPro" id="IPR032861">
    <property type="entry name" value="TAXi_N"/>
</dbReference>
<dbReference type="InterPro" id="IPR033121">
    <property type="entry name" value="PEPTIDASE_A1"/>
</dbReference>
<dbReference type="FunFam" id="2.40.70.10:FF:000117">
    <property type="entry name" value="Os01g0937500 protein"/>
    <property type="match status" value="1"/>
</dbReference>
<sequence length="470" mass="49531">VASLAIQTNHPLLRSQANMDRNRMQKITPNPKNYFVLHRIIVSSLVLLLSCTAASGQQAPYKPLISRLAKDLDTSLYTITIKADKSPLLLDLAGSLVWSTCPPSAQSTVACGSAECGGAASQECPRRCLHVDGGQLGDSGSSCACAGNPVTRQCSTAGLTSLAMSANATDGAMELPPEESFAILGACAPDSLPRSLPAGVTGVAGFSRRPLSLPSQLAAQRGFGGKFALCLPVFAIFGDSPVNLTAPGQAPGYVDYTTVIPYTPLLTNPANAAGYYIPVKSISVAWHEADAQAILPSSALDLDPGAGTGGVVLSTATPYMIMRPDVYEPFAKAFDDAFTRGRNVPETSVERVPAPKPFEICYNAGFMRLKRPSAYDVPRIQLELGAGATWKNWTLYGDNYLVKVGGALCLGILPMGPGGMPVDGEPAVVMGAKQLENNLLVFDLEKQVLGFSMLLDFALSSCTSSTFFRN</sequence>
<dbReference type="SUPFAM" id="SSF50630">
    <property type="entry name" value="Acid proteases"/>
    <property type="match status" value="1"/>
</dbReference>
<dbReference type="AlphaFoldDB" id="A0A453GK53"/>
<reference evidence="4" key="1">
    <citation type="journal article" date="2014" name="Science">
        <title>Ancient hybridizations among the ancestral genomes of bread wheat.</title>
        <authorList>
            <consortium name="International Wheat Genome Sequencing Consortium,"/>
            <person name="Marcussen T."/>
            <person name="Sandve S.R."/>
            <person name="Heier L."/>
            <person name="Spannagl M."/>
            <person name="Pfeifer M."/>
            <person name="Jakobsen K.S."/>
            <person name="Wulff B.B."/>
            <person name="Steuernagel B."/>
            <person name="Mayer K.F."/>
            <person name="Olsen O.A."/>
        </authorList>
    </citation>
    <scope>NUCLEOTIDE SEQUENCE [LARGE SCALE GENOMIC DNA]</scope>
    <source>
        <strain evidence="4">cv. AL8/78</strain>
    </source>
</reference>
<dbReference type="Gramene" id="AET3Gv21058600.2">
    <property type="protein sequence ID" value="AET3Gv21058600.2"/>
    <property type="gene ID" value="AET3Gv21058600"/>
</dbReference>
<proteinExistence type="inferred from homology"/>
<evidence type="ECO:0000259" key="2">
    <source>
        <dbReference type="PROSITE" id="PS51767"/>
    </source>
</evidence>
<reference evidence="3" key="3">
    <citation type="journal article" date="2017" name="Nature">
        <title>Genome sequence of the progenitor of the wheat D genome Aegilops tauschii.</title>
        <authorList>
            <person name="Luo M.C."/>
            <person name="Gu Y.Q."/>
            <person name="Puiu D."/>
            <person name="Wang H."/>
            <person name="Twardziok S.O."/>
            <person name="Deal K.R."/>
            <person name="Huo N."/>
            <person name="Zhu T."/>
            <person name="Wang L."/>
            <person name="Wang Y."/>
            <person name="McGuire P.E."/>
            <person name="Liu S."/>
            <person name="Long H."/>
            <person name="Ramasamy R.K."/>
            <person name="Rodriguez J.C."/>
            <person name="Van S.L."/>
            <person name="Yuan L."/>
            <person name="Wang Z."/>
            <person name="Xia Z."/>
            <person name="Xiao L."/>
            <person name="Anderson O.D."/>
            <person name="Ouyang S."/>
            <person name="Liang Y."/>
            <person name="Zimin A.V."/>
            <person name="Pertea G."/>
            <person name="Qi P."/>
            <person name="Bennetzen J.L."/>
            <person name="Dai X."/>
            <person name="Dawson M.W."/>
            <person name="Muller H.G."/>
            <person name="Kugler K."/>
            <person name="Rivarola-Duarte L."/>
            <person name="Spannagl M."/>
            <person name="Mayer K.F.X."/>
            <person name="Lu F.H."/>
            <person name="Bevan M.W."/>
            <person name="Leroy P."/>
            <person name="Li P."/>
            <person name="You F.M."/>
            <person name="Sun Q."/>
            <person name="Liu Z."/>
            <person name="Lyons E."/>
            <person name="Wicker T."/>
            <person name="Salzberg S.L."/>
            <person name="Devos K.M."/>
            <person name="Dvorak J."/>
        </authorList>
    </citation>
    <scope>NUCLEOTIDE SEQUENCE [LARGE SCALE GENOMIC DNA]</scope>
    <source>
        <strain evidence="3">cv. AL8/78</strain>
    </source>
</reference>
<dbReference type="Proteomes" id="UP000015105">
    <property type="component" value="Chromosome 3D"/>
</dbReference>
<feature type="domain" description="Peptidase A1" evidence="2">
    <location>
        <begin position="73"/>
        <end position="452"/>
    </location>
</feature>
<name>A0A453GK53_AEGTS</name>
<evidence type="ECO:0000256" key="1">
    <source>
        <dbReference type="ARBA" id="ARBA00007447"/>
    </source>
</evidence>
<dbReference type="PANTHER" id="PTHR47965:SF47">
    <property type="entry name" value="OS01G0937600 PROTEIN"/>
    <property type="match status" value="1"/>
</dbReference>
<dbReference type="Pfam" id="PF14541">
    <property type="entry name" value="TAXi_C"/>
    <property type="match status" value="1"/>
</dbReference>
<dbReference type="GO" id="GO:0006508">
    <property type="term" value="P:proteolysis"/>
    <property type="evidence" value="ECO:0007669"/>
    <property type="project" value="InterPro"/>
</dbReference>
<dbReference type="InterPro" id="IPR032799">
    <property type="entry name" value="TAXi_C"/>
</dbReference>
<evidence type="ECO:0000313" key="4">
    <source>
        <dbReference type="Proteomes" id="UP000015105"/>
    </source>
</evidence>
<dbReference type="Pfam" id="PF14543">
    <property type="entry name" value="TAXi_N"/>
    <property type="match status" value="1"/>
</dbReference>
<dbReference type="GO" id="GO:0004190">
    <property type="term" value="F:aspartic-type endopeptidase activity"/>
    <property type="evidence" value="ECO:0007669"/>
    <property type="project" value="InterPro"/>
</dbReference>
<reference evidence="4" key="2">
    <citation type="journal article" date="2017" name="Nat. Plants">
        <title>The Aegilops tauschii genome reveals multiple impacts of transposons.</title>
        <authorList>
            <person name="Zhao G."/>
            <person name="Zou C."/>
            <person name="Li K."/>
            <person name="Wang K."/>
            <person name="Li T."/>
            <person name="Gao L."/>
            <person name="Zhang X."/>
            <person name="Wang H."/>
            <person name="Yang Z."/>
            <person name="Liu X."/>
            <person name="Jiang W."/>
            <person name="Mao L."/>
            <person name="Kong X."/>
            <person name="Jiao Y."/>
            <person name="Jia J."/>
        </authorList>
    </citation>
    <scope>NUCLEOTIDE SEQUENCE [LARGE SCALE GENOMIC DNA]</scope>
    <source>
        <strain evidence="4">cv. AL8/78</strain>
    </source>
</reference>
<evidence type="ECO:0000313" key="3">
    <source>
        <dbReference type="EnsemblPlants" id="AET3Gv21058600.2"/>
    </source>
</evidence>
<organism evidence="3 4">
    <name type="scientific">Aegilops tauschii subsp. strangulata</name>
    <name type="common">Goatgrass</name>
    <dbReference type="NCBI Taxonomy" id="200361"/>
    <lineage>
        <taxon>Eukaryota</taxon>
        <taxon>Viridiplantae</taxon>
        <taxon>Streptophyta</taxon>
        <taxon>Embryophyta</taxon>
        <taxon>Tracheophyta</taxon>
        <taxon>Spermatophyta</taxon>
        <taxon>Magnoliopsida</taxon>
        <taxon>Liliopsida</taxon>
        <taxon>Poales</taxon>
        <taxon>Poaceae</taxon>
        <taxon>BOP clade</taxon>
        <taxon>Pooideae</taxon>
        <taxon>Triticodae</taxon>
        <taxon>Triticeae</taxon>
        <taxon>Triticinae</taxon>
        <taxon>Aegilops</taxon>
    </lineage>
</organism>
<dbReference type="InterPro" id="IPR001461">
    <property type="entry name" value="Aspartic_peptidase_A1"/>
</dbReference>
<dbReference type="PANTHER" id="PTHR47965">
    <property type="entry name" value="ASPARTYL PROTEASE-RELATED"/>
    <property type="match status" value="1"/>
</dbReference>
<dbReference type="EnsemblPlants" id="AET3Gv21058600.2">
    <property type="protein sequence ID" value="AET3Gv21058600.2"/>
    <property type="gene ID" value="AET3Gv21058600"/>
</dbReference>
<dbReference type="Gene3D" id="2.40.70.10">
    <property type="entry name" value="Acid Proteases"/>
    <property type="match status" value="2"/>
</dbReference>
<keyword evidence="4" id="KW-1185">Reference proteome</keyword>
<protein>
    <recommendedName>
        <fullName evidence="2">Peptidase A1 domain-containing protein</fullName>
    </recommendedName>
</protein>
<comment type="similarity">
    <text evidence="1">Belongs to the peptidase A1 family.</text>
</comment>